<sequence>MIAGAVLLALAGPGAAVCANIAEAPAGTFLADDNAHRALRAELGVATPTDPEHITIYAEGGHLATSRISIIATHRPDGRWAVDAVGRSKIWVDGATPSDMPHVTRVLSVEDGEQIDRLLDDPAFWHSRVAERDERAPPLHGQIPRRIAALTPNCAQHWVTAAMLHHSLRCSIG</sequence>
<gene>
    <name evidence="2" type="ORF">HRV97_09960</name>
</gene>
<dbReference type="EMBL" id="JABULH010000003">
    <property type="protein sequence ID" value="NTS65485.1"/>
    <property type="molecule type" value="Genomic_DNA"/>
</dbReference>
<feature type="chain" id="PRO_5046561515" evidence="1">
    <location>
        <begin position="19"/>
        <end position="173"/>
    </location>
</feature>
<protein>
    <submittedName>
        <fullName evidence="2">Uncharacterized protein</fullName>
    </submittedName>
</protein>
<evidence type="ECO:0000313" key="3">
    <source>
        <dbReference type="Proteomes" id="UP000621447"/>
    </source>
</evidence>
<reference evidence="2 3" key="1">
    <citation type="submission" date="2020-06" db="EMBL/GenBank/DDBJ databases">
        <title>Sphingomonas hominis sp. nov., a member of the Sphingomonas, isolated from the hair of a 22-year-old girl.</title>
        <authorList>
            <person name="Zhang D.-F."/>
            <person name="Cui X.-W."/>
        </authorList>
    </citation>
    <scope>NUCLEOTIDE SEQUENCE [LARGE SCALE GENOMIC DNA]</scope>
    <source>
        <strain evidence="2 3">HHU CXW</strain>
    </source>
</reference>
<evidence type="ECO:0000313" key="2">
    <source>
        <dbReference type="EMBL" id="NTS65485.1"/>
    </source>
</evidence>
<name>A0ABX2JNS8_9SPHN</name>
<comment type="caution">
    <text evidence="2">The sequence shown here is derived from an EMBL/GenBank/DDBJ whole genome shotgun (WGS) entry which is preliminary data.</text>
</comment>
<dbReference type="RefSeq" id="WP_174194097.1">
    <property type="nucleotide sequence ID" value="NZ_JABULH010000003.1"/>
</dbReference>
<keyword evidence="3" id="KW-1185">Reference proteome</keyword>
<organism evidence="2 3">
    <name type="scientific">Sphingomonas hominis</name>
    <dbReference type="NCBI Taxonomy" id="2741495"/>
    <lineage>
        <taxon>Bacteria</taxon>
        <taxon>Pseudomonadati</taxon>
        <taxon>Pseudomonadota</taxon>
        <taxon>Alphaproteobacteria</taxon>
        <taxon>Sphingomonadales</taxon>
        <taxon>Sphingomonadaceae</taxon>
        <taxon>Sphingomonas</taxon>
    </lineage>
</organism>
<proteinExistence type="predicted"/>
<accession>A0ABX2JNS8</accession>
<evidence type="ECO:0000256" key="1">
    <source>
        <dbReference type="SAM" id="SignalP"/>
    </source>
</evidence>
<dbReference type="Proteomes" id="UP000621447">
    <property type="component" value="Unassembled WGS sequence"/>
</dbReference>
<feature type="signal peptide" evidence="1">
    <location>
        <begin position="1"/>
        <end position="18"/>
    </location>
</feature>
<keyword evidence="1" id="KW-0732">Signal</keyword>